<dbReference type="Gene3D" id="3.60.15.10">
    <property type="entry name" value="Ribonuclease Z/Hydroxyacylglutathione hydrolase-like"/>
    <property type="match status" value="1"/>
</dbReference>
<feature type="domain" description="Metallo-beta-lactamase" evidence="1">
    <location>
        <begin position="120"/>
        <end position="321"/>
    </location>
</feature>
<keyword evidence="3" id="KW-1185">Reference proteome</keyword>
<dbReference type="GO" id="GO:0070290">
    <property type="term" value="F:N-acylphosphatidylethanolamine-specific phospholipase D activity"/>
    <property type="evidence" value="ECO:0007669"/>
    <property type="project" value="InterPro"/>
</dbReference>
<dbReference type="PIRSF" id="PIRSF038896">
    <property type="entry name" value="NAPE-PLD"/>
    <property type="match status" value="1"/>
</dbReference>
<evidence type="ECO:0000313" key="2">
    <source>
        <dbReference type="EMBL" id="RCS70110.1"/>
    </source>
</evidence>
<evidence type="ECO:0000313" key="3">
    <source>
        <dbReference type="Proteomes" id="UP000252479"/>
    </source>
</evidence>
<dbReference type="PANTHER" id="PTHR15032">
    <property type="entry name" value="N-ACYL-PHOSPHATIDYLETHANOLAMINE-HYDROLYZING PHOSPHOLIPASE D"/>
    <property type="match status" value="1"/>
</dbReference>
<dbReference type="GO" id="GO:0005737">
    <property type="term" value="C:cytoplasm"/>
    <property type="evidence" value="ECO:0007669"/>
    <property type="project" value="TreeGrafter"/>
</dbReference>
<reference evidence="2 3" key="1">
    <citation type="journal article" date="2017" name="Elife">
        <title>Extensive horizontal gene transfer in cheese-associated bacteria.</title>
        <authorList>
            <person name="Bonham K.S."/>
            <person name="Wolfe B.E."/>
            <person name="Dutton R.J."/>
        </authorList>
    </citation>
    <scope>NUCLEOTIDE SEQUENCE [LARGE SCALE GENOMIC DNA]</scope>
    <source>
        <strain evidence="2 3">JB196</strain>
    </source>
</reference>
<name>A0A368LH80_9VIBR</name>
<dbReference type="PANTHER" id="PTHR15032:SF4">
    <property type="entry name" value="N-ACYL-PHOSPHATIDYLETHANOLAMINE-HYDROLYZING PHOSPHOLIPASE D"/>
    <property type="match status" value="1"/>
</dbReference>
<comment type="caution">
    <text evidence="2">The sequence shown here is derived from an EMBL/GenBank/DDBJ whole genome shotgun (WGS) entry which is preliminary data.</text>
</comment>
<dbReference type="InterPro" id="IPR024884">
    <property type="entry name" value="NAPE-PLD"/>
</dbReference>
<keyword evidence="2" id="KW-0378">Hydrolase</keyword>
<protein>
    <submittedName>
        <fullName evidence="2">MBL fold metallo-hydrolase</fullName>
    </submittedName>
</protein>
<dbReference type="InterPro" id="IPR036866">
    <property type="entry name" value="RibonucZ/Hydroxyglut_hydro"/>
</dbReference>
<organism evidence="2 3">
    <name type="scientific">Vibrio casei</name>
    <dbReference type="NCBI Taxonomy" id="673372"/>
    <lineage>
        <taxon>Bacteria</taxon>
        <taxon>Pseudomonadati</taxon>
        <taxon>Pseudomonadota</taxon>
        <taxon>Gammaproteobacteria</taxon>
        <taxon>Vibrionales</taxon>
        <taxon>Vibrionaceae</taxon>
        <taxon>Vibrio</taxon>
    </lineage>
</organism>
<dbReference type="AlphaFoldDB" id="A0A368LH80"/>
<dbReference type="EMBL" id="QPGL01000002">
    <property type="protein sequence ID" value="RCS70110.1"/>
    <property type="molecule type" value="Genomic_DNA"/>
</dbReference>
<accession>A0A368LH80</accession>
<sequence>MTNTLVNIAGKALDIVSTPESIRHLRQQEVITSRQKRKNRMLSSAQFQNGTAITKLPKQYSHQSTFQTFWKYTGERHHLKPKNELPYMLLDAHQLRQVSDELRITWLGHSSLFIEMSKQRILIDPVFEHASPNIVKALFKRNVSIPTTRENLPMPDVIVISHDHYDHLEKETMQFYADKNVHFLVPLGVGEHLEKWGVSPSKIKEFDWWESAAIKGVIYTATPANHQSGRTGLDTNKTLWASWCIHSQHSSVFYSGDTAYDKHFKEIGERMGPFDVAFMEVAANVKKGRGFPVENWGHMQARHTVKAFHDVKAKSLFPVHWSTYELFTHKWDEPIQDLMLEVKRKPISLLTPLVGQSIYLHSPQAKIKWWDEVNYLLEGSFA</sequence>
<evidence type="ECO:0000259" key="1">
    <source>
        <dbReference type="Pfam" id="PF12706"/>
    </source>
</evidence>
<dbReference type="GeneID" id="303189570"/>
<dbReference type="RefSeq" id="WP_086959596.1">
    <property type="nucleotide sequence ID" value="NZ_FUKS01000013.1"/>
</dbReference>
<dbReference type="Pfam" id="PF12706">
    <property type="entry name" value="Lactamase_B_2"/>
    <property type="match status" value="1"/>
</dbReference>
<dbReference type="SUPFAM" id="SSF56281">
    <property type="entry name" value="Metallo-hydrolase/oxidoreductase"/>
    <property type="match status" value="1"/>
</dbReference>
<proteinExistence type="predicted"/>
<dbReference type="Proteomes" id="UP000252479">
    <property type="component" value="Unassembled WGS sequence"/>
</dbReference>
<dbReference type="InterPro" id="IPR001279">
    <property type="entry name" value="Metallo-B-lactamas"/>
</dbReference>
<dbReference type="GO" id="GO:0008270">
    <property type="term" value="F:zinc ion binding"/>
    <property type="evidence" value="ECO:0007669"/>
    <property type="project" value="InterPro"/>
</dbReference>
<gene>
    <name evidence="2" type="ORF">CIK83_11620</name>
</gene>